<dbReference type="PROSITE" id="PS50853">
    <property type="entry name" value="FN3"/>
    <property type="match status" value="1"/>
</dbReference>
<feature type="region of interest" description="Disordered" evidence="3">
    <location>
        <begin position="914"/>
        <end position="938"/>
    </location>
</feature>
<dbReference type="CDD" id="cd00063">
    <property type="entry name" value="FN3"/>
    <property type="match status" value="1"/>
</dbReference>
<evidence type="ECO:0000256" key="4">
    <source>
        <dbReference type="SAM" id="SignalP"/>
    </source>
</evidence>
<evidence type="ECO:0000313" key="7">
    <source>
        <dbReference type="Proteomes" id="UP000230161"/>
    </source>
</evidence>
<dbReference type="GO" id="GO:0004568">
    <property type="term" value="F:chitinase activity"/>
    <property type="evidence" value="ECO:0007669"/>
    <property type="project" value="InterPro"/>
</dbReference>
<protein>
    <submittedName>
        <fullName evidence="6">Chitinase A-like protein</fullName>
    </submittedName>
</protein>
<feature type="compositionally biased region" description="Acidic residues" evidence="3">
    <location>
        <begin position="919"/>
        <end position="936"/>
    </location>
</feature>
<dbReference type="SUPFAM" id="SSF49265">
    <property type="entry name" value="Fibronectin type III"/>
    <property type="match status" value="1"/>
</dbReference>
<keyword evidence="2" id="KW-0119">Carbohydrate metabolism</keyword>
<dbReference type="GO" id="GO:0006032">
    <property type="term" value="P:chitin catabolic process"/>
    <property type="evidence" value="ECO:0007669"/>
    <property type="project" value="InterPro"/>
</dbReference>
<dbReference type="Proteomes" id="UP000230161">
    <property type="component" value="Unassembled WGS sequence"/>
</dbReference>
<dbReference type="SMART" id="SM00060">
    <property type="entry name" value="FN3"/>
    <property type="match status" value="1"/>
</dbReference>
<keyword evidence="1" id="KW-0326">Glycosidase</keyword>
<organism evidence="6 7">
    <name type="scientific">Compostimonas suwonensis</name>
    <dbReference type="NCBI Taxonomy" id="1048394"/>
    <lineage>
        <taxon>Bacteria</taxon>
        <taxon>Bacillati</taxon>
        <taxon>Actinomycetota</taxon>
        <taxon>Actinomycetes</taxon>
        <taxon>Micrococcales</taxon>
        <taxon>Microbacteriaceae</taxon>
        <taxon>Compostimonas</taxon>
    </lineage>
</organism>
<comment type="caution">
    <text evidence="6">The sequence shown here is derived from an EMBL/GenBank/DDBJ whole genome shotgun (WGS) entry which is preliminary data.</text>
</comment>
<dbReference type="EMBL" id="PGFB01000001">
    <property type="protein sequence ID" value="PJJ65561.1"/>
    <property type="molecule type" value="Genomic_DNA"/>
</dbReference>
<gene>
    <name evidence="6" type="ORF">CLV54_0594</name>
</gene>
<evidence type="ECO:0000256" key="2">
    <source>
        <dbReference type="ARBA" id="ARBA00023326"/>
    </source>
</evidence>
<evidence type="ECO:0000313" key="6">
    <source>
        <dbReference type="EMBL" id="PJJ65561.1"/>
    </source>
</evidence>
<feature type="chain" id="PRO_5014999974" evidence="4">
    <location>
        <begin position="27"/>
        <end position="1129"/>
    </location>
</feature>
<dbReference type="Gene3D" id="2.60.40.10">
    <property type="entry name" value="Immunoglobulins"/>
    <property type="match status" value="3"/>
</dbReference>
<dbReference type="GO" id="GO:0000272">
    <property type="term" value="P:polysaccharide catabolic process"/>
    <property type="evidence" value="ECO:0007669"/>
    <property type="project" value="UniProtKB-KW"/>
</dbReference>
<dbReference type="InterPro" id="IPR013540">
    <property type="entry name" value="ChitinaseA_N"/>
</dbReference>
<evidence type="ECO:0000256" key="3">
    <source>
        <dbReference type="SAM" id="MobiDB-lite"/>
    </source>
</evidence>
<dbReference type="InterPro" id="IPR013783">
    <property type="entry name" value="Ig-like_fold"/>
</dbReference>
<dbReference type="Pfam" id="PF08329">
    <property type="entry name" value="ChitinaseA_N"/>
    <property type="match status" value="1"/>
</dbReference>
<proteinExistence type="predicted"/>
<name>A0A2M9C4V2_9MICO</name>
<reference evidence="6 7" key="1">
    <citation type="submission" date="2017-11" db="EMBL/GenBank/DDBJ databases">
        <title>Genomic Encyclopedia of Archaeal and Bacterial Type Strains, Phase II (KMG-II): From Individual Species to Whole Genera.</title>
        <authorList>
            <person name="Goeker M."/>
        </authorList>
    </citation>
    <scope>NUCLEOTIDE SEQUENCE [LARGE SCALE GENOMIC DNA]</scope>
    <source>
        <strain evidence="6 7">DSM 25625</strain>
    </source>
</reference>
<keyword evidence="4" id="KW-0732">Signal</keyword>
<dbReference type="AlphaFoldDB" id="A0A2M9C4V2"/>
<feature type="domain" description="Fibronectin type-III" evidence="5">
    <location>
        <begin position="239"/>
        <end position="326"/>
    </location>
</feature>
<feature type="region of interest" description="Disordered" evidence="3">
    <location>
        <begin position="312"/>
        <end position="333"/>
    </location>
</feature>
<feature type="signal peptide" evidence="4">
    <location>
        <begin position="1"/>
        <end position="26"/>
    </location>
</feature>
<evidence type="ECO:0000256" key="1">
    <source>
        <dbReference type="ARBA" id="ARBA00023295"/>
    </source>
</evidence>
<sequence length="1129" mass="122199">MKRLIRTLVPVCIVALLALPTTAAHAEEPPPPPVNLLAADMDTTFDGGVADFSVFVPTSGATQTIVDVDGDPAVELRDSAQGAAVASYFYKRWSTGALKDRINEVYRQPAGSPAVDFVLQYELARSAASTKPVAKDLYAQLTFGNFDNVNVPRFPVPSTSVTTTAAYTSTSGDLSLVSEADIPSYRFRIVPNGGVRTISTVELGFQVRVDSTGTDEALLIDDIGIYEVPLLVDPNPPTAPTALVSSGVNAGGLTLSWAPATDDVAVAGYDVYRDGYLVASSSAATTFALIGSLMPATSYDFTVRAKDVSGNASPPSAPLRVTTGPYVPESPAPFPGTTETRLGWLWQKTKDMKEESGAINVAAYTAQLADGQNVATNLAKLDTQFQLYDAEQYKSVSKMYSYLMVGDQFSPAMVDHVKGYFADYAYGKLNQTENLRMANYVTGYLVGQYFPDVVDLNGNSGEALQAVTQAPIEEMIDAGVHRGWAEYQSPEYTFMTYFGLNALYQWSDDEALRQKAKMAMDVMWFEWANDWIDGYMISSLSRSKGDQSSTNDPTWRPGDHSAFAWSYFGAHRQQLGVGESDNTAPAAYRPNLEYLGFVTWPGMDYTPPELAVEIGRMTDKDYTSHKTNLQNSSGRAMDIYRTSYVKPTWGLGTEVQYRRVDNWIEDQPLVLRWHSDAANPLFRLSMDQGTASIGSYNQPANHRVMQNGGTAIGVYKSSGDQTTNFINAMFPANGSIVERREVGDWVLADAGSVYFAYQLLKPATWYHQTPNDPANKVKTTSSTHPTASLSYSYDILRSQADRNGWVLETADAADYASLDDFAAAIAGTSVDASHIDETNPRLVYQGLNGDTLDLTFDNAAAAPSGAAKVNDVAIDYDSYKLFDTPWLQQDELGSVFTATVDDRSVVYDFDDWTITASEEPGEPEEPEEPGEPEDDGAAALPASATLSSDNGWDTGLNDGDYTVSMNLWWGENASSFRLFENGQLVGATPLTPGTPAAQHAGILITGRANGSYVYTGELVNSKGVREVGPLTVTVRDANPGSPTLSSDNWDGDGDYTVTANLWWGTNASSYRFLENGQVVAEGTLATASPQAQRAVLPVAGKTAGSYEYTVEFTNPAGTTTSRPLEVTVS</sequence>
<accession>A0A2M9C4V2</accession>
<keyword evidence="7" id="KW-1185">Reference proteome</keyword>
<dbReference type="InterPro" id="IPR014756">
    <property type="entry name" value="Ig_E-set"/>
</dbReference>
<dbReference type="SUPFAM" id="SSF81296">
    <property type="entry name" value="E set domains"/>
    <property type="match status" value="2"/>
</dbReference>
<keyword evidence="1" id="KW-0378">Hydrolase</keyword>
<evidence type="ECO:0000259" key="5">
    <source>
        <dbReference type="PROSITE" id="PS50853"/>
    </source>
</evidence>
<dbReference type="InterPro" id="IPR036116">
    <property type="entry name" value="FN3_sf"/>
</dbReference>
<dbReference type="Pfam" id="PF00041">
    <property type="entry name" value="fn3"/>
    <property type="match status" value="1"/>
</dbReference>
<dbReference type="InterPro" id="IPR003961">
    <property type="entry name" value="FN3_dom"/>
</dbReference>
<keyword evidence="2" id="KW-0624">Polysaccharide degradation</keyword>